<protein>
    <recommendedName>
        <fullName evidence="1">Endonuclease GajA/Old nuclease/RecF-like AAA domain-containing protein</fullName>
    </recommendedName>
</protein>
<evidence type="ECO:0000259" key="1">
    <source>
        <dbReference type="Pfam" id="PF13175"/>
    </source>
</evidence>
<dbReference type="GO" id="GO:0005524">
    <property type="term" value="F:ATP binding"/>
    <property type="evidence" value="ECO:0007669"/>
    <property type="project" value="InterPro"/>
</dbReference>
<proteinExistence type="predicted"/>
<comment type="caution">
    <text evidence="2">The sequence shown here is derived from an EMBL/GenBank/DDBJ whole genome shotgun (WGS) entry which is preliminary data.</text>
</comment>
<dbReference type="InterPro" id="IPR027417">
    <property type="entry name" value="P-loop_NTPase"/>
</dbReference>
<dbReference type="EMBL" id="LAZR01000939">
    <property type="protein sequence ID" value="KKN54191.1"/>
    <property type="molecule type" value="Genomic_DNA"/>
</dbReference>
<dbReference type="PANTHER" id="PTHR43581:SF4">
    <property type="entry name" value="ATP_GTP PHOSPHATASE"/>
    <property type="match status" value="1"/>
</dbReference>
<dbReference type="InterPro" id="IPR051396">
    <property type="entry name" value="Bact_Antivir_Def_Nuclease"/>
</dbReference>
<dbReference type="Pfam" id="PF13175">
    <property type="entry name" value="AAA_15"/>
    <property type="match status" value="1"/>
</dbReference>
<sequence length="336" mass="38448">MIVKNLNVKEFRGIRSCESPIELSNFNVLLGRNNSGKSTILEALSLLPYPEGLEYVTGMNKLDFISNLHKQSQSSKGKLSPYKTLLYQYTGTSTIEYNSINNKSFRVSISATEFDCNFKPAEVVRSKVNKDTITKYPDYIINFIKMVSKQSNASVLFIPYDTNYIKKIEDKLDVLMDLIIKNGIHVKVAKSLNKCVDDEYSEILFGEPMKIRKVFPNNFTYVRLNDLGSGAEKLIKIMLLIDSINPKLILIDDFEAGLHPTMIDIFLKWLINTNSQVVISTHSLDILYRLTEINPLDCNILFLKKSHKDNLKHDKLSLDEIEDLLNANTDPRKFNF</sequence>
<gene>
    <name evidence="2" type="ORF">LCGC14_0594840</name>
</gene>
<feature type="domain" description="Endonuclease GajA/Old nuclease/RecF-like AAA" evidence="1">
    <location>
        <begin position="1"/>
        <end position="165"/>
    </location>
</feature>
<organism evidence="2">
    <name type="scientific">marine sediment metagenome</name>
    <dbReference type="NCBI Taxonomy" id="412755"/>
    <lineage>
        <taxon>unclassified sequences</taxon>
        <taxon>metagenomes</taxon>
        <taxon>ecological metagenomes</taxon>
    </lineage>
</organism>
<evidence type="ECO:0000313" key="2">
    <source>
        <dbReference type="EMBL" id="KKN54191.1"/>
    </source>
</evidence>
<name>A0A0F9TYH8_9ZZZZ</name>
<accession>A0A0F9TYH8</accession>
<dbReference type="GO" id="GO:0016887">
    <property type="term" value="F:ATP hydrolysis activity"/>
    <property type="evidence" value="ECO:0007669"/>
    <property type="project" value="InterPro"/>
</dbReference>
<dbReference type="AlphaFoldDB" id="A0A0F9TYH8"/>
<dbReference type="SUPFAM" id="SSF52540">
    <property type="entry name" value="P-loop containing nucleoside triphosphate hydrolases"/>
    <property type="match status" value="1"/>
</dbReference>
<dbReference type="PANTHER" id="PTHR43581">
    <property type="entry name" value="ATP/GTP PHOSPHATASE"/>
    <property type="match status" value="1"/>
</dbReference>
<reference evidence="2" key="1">
    <citation type="journal article" date="2015" name="Nature">
        <title>Complex archaea that bridge the gap between prokaryotes and eukaryotes.</title>
        <authorList>
            <person name="Spang A."/>
            <person name="Saw J.H."/>
            <person name="Jorgensen S.L."/>
            <person name="Zaremba-Niedzwiedzka K."/>
            <person name="Martijn J."/>
            <person name="Lind A.E."/>
            <person name="van Eijk R."/>
            <person name="Schleper C."/>
            <person name="Guy L."/>
            <person name="Ettema T.J."/>
        </authorList>
    </citation>
    <scope>NUCLEOTIDE SEQUENCE</scope>
</reference>
<dbReference type="InterPro" id="IPR041685">
    <property type="entry name" value="AAA_GajA/Old/RecF-like"/>
</dbReference>
<dbReference type="Gene3D" id="3.40.50.300">
    <property type="entry name" value="P-loop containing nucleotide triphosphate hydrolases"/>
    <property type="match status" value="1"/>
</dbReference>